<proteinExistence type="predicted"/>
<dbReference type="Gene3D" id="3.30.450.40">
    <property type="match status" value="1"/>
</dbReference>
<dbReference type="InterPro" id="IPR003018">
    <property type="entry name" value="GAF"/>
</dbReference>
<dbReference type="PANTHER" id="PTHR43102">
    <property type="entry name" value="SLR1143 PROTEIN"/>
    <property type="match status" value="1"/>
</dbReference>
<sequence>MDHISPLSAAQARQLRWQGYTLCGTVQDRLLNEVALVTARLFGASVALVSLADASQVWFRGQWGWAGPARVPRDRCLCAAALLREQCLVFEDLQRDPCTLGSAAAAAASGLRFYAAHALGALSIMAAEPRPFDAASRDALAQLAHLTSAVLALRGAAAEAHALPTLLPVLEQAALRPLTQLLVVANRWRHPASVSDAPAKWAAVAQAVRQGLAALS</sequence>
<dbReference type="RefSeq" id="WP_345226621.1">
    <property type="nucleotide sequence ID" value="NZ_BAABHA010000013.1"/>
</dbReference>
<protein>
    <recommendedName>
        <fullName evidence="1">GAF domain-containing protein</fullName>
    </recommendedName>
</protein>
<organism evidence="2 3">
    <name type="scientific">Hymenobacter koreensis</name>
    <dbReference type="NCBI Taxonomy" id="1084523"/>
    <lineage>
        <taxon>Bacteria</taxon>
        <taxon>Pseudomonadati</taxon>
        <taxon>Bacteroidota</taxon>
        <taxon>Cytophagia</taxon>
        <taxon>Cytophagales</taxon>
        <taxon>Hymenobacteraceae</taxon>
        <taxon>Hymenobacter</taxon>
    </lineage>
</organism>
<dbReference type="Pfam" id="PF01590">
    <property type="entry name" value="GAF"/>
    <property type="match status" value="1"/>
</dbReference>
<evidence type="ECO:0000313" key="3">
    <source>
        <dbReference type="Proteomes" id="UP001500454"/>
    </source>
</evidence>
<evidence type="ECO:0000259" key="1">
    <source>
        <dbReference type="Pfam" id="PF01590"/>
    </source>
</evidence>
<accession>A0ABP8JDC5</accession>
<gene>
    <name evidence="2" type="ORF">GCM10023186_36070</name>
</gene>
<dbReference type="EMBL" id="BAABHA010000013">
    <property type="protein sequence ID" value="GAA4389058.1"/>
    <property type="molecule type" value="Genomic_DNA"/>
</dbReference>
<reference evidence="3" key="1">
    <citation type="journal article" date="2019" name="Int. J. Syst. Evol. Microbiol.">
        <title>The Global Catalogue of Microorganisms (GCM) 10K type strain sequencing project: providing services to taxonomists for standard genome sequencing and annotation.</title>
        <authorList>
            <consortium name="The Broad Institute Genomics Platform"/>
            <consortium name="The Broad Institute Genome Sequencing Center for Infectious Disease"/>
            <person name="Wu L."/>
            <person name="Ma J."/>
        </authorList>
    </citation>
    <scope>NUCLEOTIDE SEQUENCE [LARGE SCALE GENOMIC DNA]</scope>
    <source>
        <strain evidence="3">JCM 17924</strain>
    </source>
</reference>
<dbReference type="SUPFAM" id="SSF55781">
    <property type="entry name" value="GAF domain-like"/>
    <property type="match status" value="1"/>
</dbReference>
<name>A0ABP8JDC5_9BACT</name>
<dbReference type="PANTHER" id="PTHR43102:SF2">
    <property type="entry name" value="GAF DOMAIN-CONTAINING PROTEIN"/>
    <property type="match status" value="1"/>
</dbReference>
<keyword evidence="3" id="KW-1185">Reference proteome</keyword>
<comment type="caution">
    <text evidence="2">The sequence shown here is derived from an EMBL/GenBank/DDBJ whole genome shotgun (WGS) entry which is preliminary data.</text>
</comment>
<feature type="domain" description="GAF" evidence="1">
    <location>
        <begin position="29"/>
        <end position="149"/>
    </location>
</feature>
<dbReference type="InterPro" id="IPR029016">
    <property type="entry name" value="GAF-like_dom_sf"/>
</dbReference>
<dbReference type="Proteomes" id="UP001500454">
    <property type="component" value="Unassembled WGS sequence"/>
</dbReference>
<evidence type="ECO:0000313" key="2">
    <source>
        <dbReference type="EMBL" id="GAA4389058.1"/>
    </source>
</evidence>